<dbReference type="SUPFAM" id="SSF49723">
    <property type="entry name" value="Lipase/lipooxygenase domain (PLAT/LH2 domain)"/>
    <property type="match status" value="2"/>
</dbReference>
<dbReference type="PROSITE" id="PS50095">
    <property type="entry name" value="PLAT"/>
    <property type="match status" value="2"/>
</dbReference>
<keyword evidence="4" id="KW-1185">Reference proteome</keyword>
<dbReference type="AlphaFoldDB" id="A0A9D3RL22"/>
<evidence type="ECO:0000313" key="4">
    <source>
        <dbReference type="Proteomes" id="UP001044222"/>
    </source>
</evidence>
<dbReference type="InterPro" id="IPR001024">
    <property type="entry name" value="PLAT/LH2_dom"/>
</dbReference>
<comment type="caution">
    <text evidence="3">The sequence shown here is derived from an EMBL/GenBank/DDBJ whole genome shotgun (WGS) entry which is preliminary data.</text>
</comment>
<dbReference type="Pfam" id="PF01477">
    <property type="entry name" value="PLAT"/>
    <property type="match status" value="1"/>
</dbReference>
<reference evidence="3" key="1">
    <citation type="submission" date="2021-01" db="EMBL/GenBank/DDBJ databases">
        <title>A chromosome-scale assembly of European eel, Anguilla anguilla.</title>
        <authorList>
            <person name="Henkel C."/>
            <person name="Jong-Raadsen S.A."/>
            <person name="Dufour S."/>
            <person name="Weltzien F.-A."/>
            <person name="Palstra A.P."/>
            <person name="Pelster B."/>
            <person name="Spaink H.P."/>
            <person name="Van Den Thillart G.E."/>
            <person name="Jansen H."/>
            <person name="Zahm M."/>
            <person name="Klopp C."/>
            <person name="Cedric C."/>
            <person name="Louis A."/>
            <person name="Berthelot C."/>
            <person name="Parey E."/>
            <person name="Roest Crollius H."/>
            <person name="Montfort J."/>
            <person name="Robinson-Rechavi M."/>
            <person name="Bucao C."/>
            <person name="Bouchez O."/>
            <person name="Gislard M."/>
            <person name="Lluch J."/>
            <person name="Milhes M."/>
            <person name="Lampietro C."/>
            <person name="Lopez Roques C."/>
            <person name="Donnadieu C."/>
            <person name="Braasch I."/>
            <person name="Desvignes T."/>
            <person name="Postlethwait J."/>
            <person name="Bobe J."/>
            <person name="Guiguen Y."/>
            <person name="Dirks R."/>
        </authorList>
    </citation>
    <scope>NUCLEOTIDE SEQUENCE</scope>
    <source>
        <strain evidence="3">Tag_6206</strain>
        <tissue evidence="3">Liver</tissue>
    </source>
</reference>
<accession>A0A9D3RL22</accession>
<evidence type="ECO:0000259" key="2">
    <source>
        <dbReference type="PROSITE" id="PS50095"/>
    </source>
</evidence>
<name>A0A9D3RL22_ANGAN</name>
<dbReference type="InterPro" id="IPR036392">
    <property type="entry name" value="PLAT/LH2_dom_sf"/>
</dbReference>
<feature type="domain" description="PLAT" evidence="2">
    <location>
        <begin position="64"/>
        <end position="186"/>
    </location>
</feature>
<feature type="domain" description="PLAT" evidence="2">
    <location>
        <begin position="204"/>
        <end position="241"/>
    </location>
</feature>
<dbReference type="Proteomes" id="UP001044222">
    <property type="component" value="Chromosome 15"/>
</dbReference>
<dbReference type="EMBL" id="JAFIRN010000015">
    <property type="protein sequence ID" value="KAG5834328.1"/>
    <property type="molecule type" value="Genomic_DNA"/>
</dbReference>
<comment type="caution">
    <text evidence="1">Lacks conserved residue(s) required for the propagation of feature annotation.</text>
</comment>
<dbReference type="PANTHER" id="PTHR45901:SF3">
    <property type="entry name" value="LIPOXYGENASE HOMOLOGY DOMAIN-CONTAINING PROTEIN 1"/>
    <property type="match status" value="1"/>
</dbReference>
<dbReference type="Gene3D" id="2.40.180.10">
    <property type="entry name" value="Catalase core domain"/>
    <property type="match status" value="2"/>
</dbReference>
<feature type="non-terminal residue" evidence="3">
    <location>
        <position position="241"/>
    </location>
</feature>
<dbReference type="SMART" id="SM00308">
    <property type="entry name" value="LH2"/>
    <property type="match status" value="1"/>
</dbReference>
<evidence type="ECO:0000256" key="1">
    <source>
        <dbReference type="PROSITE-ProRule" id="PRU00152"/>
    </source>
</evidence>
<feature type="non-terminal residue" evidence="3">
    <location>
        <position position="1"/>
    </location>
</feature>
<sequence length="241" mass="26700">GKPGPRDSFPRYNSFNDPHLLRYYARKFGFELSPPSTHSASRVKRVLNNGGNLSGKGPRKETKGIYKVKVKTGDKINAGTLAKVFLMVNGSKGRINKQRLCEVSGSDQSTTFQFSPGSCHTFDVDGPDIGDIKSIFLEHDGLLEKHAWFVEEVSIYSVTKEKSWQFTCHKWLSLFHNDCQIGRTFYPASTTDLQTLSGTHTKNAVYEVVTITGDVRGAGTDANVFVTLFGEYGTTPKVHLA</sequence>
<organism evidence="3 4">
    <name type="scientific">Anguilla anguilla</name>
    <name type="common">European freshwater eel</name>
    <name type="synonym">Muraena anguilla</name>
    <dbReference type="NCBI Taxonomy" id="7936"/>
    <lineage>
        <taxon>Eukaryota</taxon>
        <taxon>Metazoa</taxon>
        <taxon>Chordata</taxon>
        <taxon>Craniata</taxon>
        <taxon>Vertebrata</taxon>
        <taxon>Euteleostomi</taxon>
        <taxon>Actinopterygii</taxon>
        <taxon>Neopterygii</taxon>
        <taxon>Teleostei</taxon>
        <taxon>Anguilliformes</taxon>
        <taxon>Anguillidae</taxon>
        <taxon>Anguilla</taxon>
    </lineage>
</organism>
<dbReference type="InterPro" id="IPR052970">
    <property type="entry name" value="Inner_ear_hair_cell_LOXHD"/>
</dbReference>
<dbReference type="PANTHER" id="PTHR45901">
    <property type="entry name" value="PROTEIN CBG12474"/>
    <property type="match status" value="1"/>
</dbReference>
<protein>
    <recommendedName>
        <fullName evidence="2">PLAT domain-containing protein</fullName>
    </recommendedName>
</protein>
<proteinExistence type="predicted"/>
<gene>
    <name evidence="3" type="ORF">ANANG_G00260370</name>
</gene>
<evidence type="ECO:0000313" key="3">
    <source>
        <dbReference type="EMBL" id="KAG5834328.1"/>
    </source>
</evidence>